<dbReference type="Proteomes" id="UP000217141">
    <property type="component" value="Chromosome I"/>
</dbReference>
<gene>
    <name evidence="1" type="ORF">CJD35_02675</name>
</gene>
<sequence length="76" mass="8282">MISGSGGRIGSNTLNICCSPNEPLPREGADQKRADRRIFFCKRQLTTSGEISQQCGLEQTHVNVSHVADRLGVIVK</sequence>
<dbReference type="AlphaFoldDB" id="A0A249MQ54"/>
<organism evidence="1 2">
    <name type="scientific">Sphingobium xenophagum</name>
    <dbReference type="NCBI Taxonomy" id="121428"/>
    <lineage>
        <taxon>Bacteria</taxon>
        <taxon>Pseudomonadati</taxon>
        <taxon>Pseudomonadota</taxon>
        <taxon>Alphaproteobacteria</taxon>
        <taxon>Sphingomonadales</taxon>
        <taxon>Sphingomonadaceae</taxon>
        <taxon>Sphingobium</taxon>
    </lineage>
</organism>
<name>A0A249MQ54_SPHXE</name>
<protein>
    <submittedName>
        <fullName evidence="1">Uncharacterized protein</fullName>
    </submittedName>
</protein>
<evidence type="ECO:0000313" key="2">
    <source>
        <dbReference type="Proteomes" id="UP000217141"/>
    </source>
</evidence>
<accession>A0A249MQ54</accession>
<dbReference type="KEGG" id="shyd:CJD35_02675"/>
<dbReference type="EMBL" id="CP022745">
    <property type="protein sequence ID" value="ASY43480.1"/>
    <property type="molecule type" value="Genomic_DNA"/>
</dbReference>
<reference evidence="1 2" key="1">
    <citation type="submission" date="2017-08" db="EMBL/GenBank/DDBJ databases">
        <title>Whole Genome Sequence of Sphingobium hydrophobicum C1: Insights into Adaption to the Electronic-waste Contaminated Sediment.</title>
        <authorList>
            <person name="Song D."/>
            <person name="Chen X."/>
            <person name="Xu M."/>
        </authorList>
    </citation>
    <scope>NUCLEOTIDE SEQUENCE [LARGE SCALE GENOMIC DNA]</scope>
    <source>
        <strain evidence="1 2">C1</strain>
    </source>
</reference>
<proteinExistence type="predicted"/>
<evidence type="ECO:0000313" key="1">
    <source>
        <dbReference type="EMBL" id="ASY43480.1"/>
    </source>
</evidence>